<comment type="caution">
    <text evidence="2">The sequence shown here is derived from an EMBL/GenBank/DDBJ whole genome shotgun (WGS) entry which is preliminary data.</text>
</comment>
<reference evidence="3" key="1">
    <citation type="submission" date="2020-07" db="EMBL/GenBank/DDBJ databases">
        <authorList>
            <person name="Partida-Martinez L."/>
            <person name="Huntemann M."/>
            <person name="Clum A."/>
            <person name="Wang J."/>
            <person name="Palaniappan K."/>
            <person name="Ritter S."/>
            <person name="Chen I.-M."/>
            <person name="Stamatis D."/>
            <person name="Reddy T."/>
            <person name="O'Malley R."/>
            <person name="Daum C."/>
            <person name="Shapiro N."/>
            <person name="Ivanova N."/>
            <person name="Kyrpides N."/>
            <person name="Woyke T."/>
        </authorList>
    </citation>
    <scope>NUCLEOTIDE SEQUENCE [LARGE SCALE GENOMIC DNA]</scope>
    <source>
        <strain evidence="3">AT2.8</strain>
    </source>
</reference>
<protein>
    <submittedName>
        <fullName evidence="2">ABC-2 type transport system permease protein</fullName>
    </submittedName>
</protein>
<organism evidence="2 3">
    <name type="scientific">Neobacillus niacini</name>
    <dbReference type="NCBI Taxonomy" id="86668"/>
    <lineage>
        <taxon>Bacteria</taxon>
        <taxon>Bacillati</taxon>
        <taxon>Bacillota</taxon>
        <taxon>Bacilli</taxon>
        <taxon>Bacillales</taxon>
        <taxon>Bacillaceae</taxon>
        <taxon>Neobacillus</taxon>
    </lineage>
</organism>
<dbReference type="Proteomes" id="UP000548423">
    <property type="component" value="Unassembled WGS sequence"/>
</dbReference>
<dbReference type="PANTHER" id="PTHR43471">
    <property type="entry name" value="ABC TRANSPORTER PERMEASE"/>
    <property type="match status" value="1"/>
</dbReference>
<dbReference type="AlphaFoldDB" id="A0A852TA21"/>
<dbReference type="Pfam" id="PF12679">
    <property type="entry name" value="ABC2_membrane_2"/>
    <property type="match status" value="1"/>
</dbReference>
<dbReference type="EMBL" id="JACCBX010000003">
    <property type="protein sequence ID" value="NYE04627.1"/>
    <property type="molecule type" value="Genomic_DNA"/>
</dbReference>
<dbReference type="GO" id="GO:0140359">
    <property type="term" value="F:ABC-type transporter activity"/>
    <property type="evidence" value="ECO:0007669"/>
    <property type="project" value="InterPro"/>
</dbReference>
<dbReference type="GO" id="GO:0005886">
    <property type="term" value="C:plasma membrane"/>
    <property type="evidence" value="ECO:0007669"/>
    <property type="project" value="UniProtKB-SubCell"/>
</dbReference>
<keyword evidence="1" id="KW-0472">Membrane</keyword>
<keyword evidence="1" id="KW-1133">Transmembrane helix</keyword>
<evidence type="ECO:0000313" key="2">
    <source>
        <dbReference type="EMBL" id="NYE04627.1"/>
    </source>
</evidence>
<feature type="transmembrane region" description="Helical" evidence="1">
    <location>
        <begin position="21"/>
        <end position="42"/>
    </location>
</feature>
<feature type="transmembrane region" description="Helical" evidence="1">
    <location>
        <begin position="160"/>
        <end position="179"/>
    </location>
</feature>
<feature type="transmembrane region" description="Helical" evidence="1">
    <location>
        <begin position="233"/>
        <end position="252"/>
    </location>
</feature>
<feature type="transmembrane region" description="Helical" evidence="1">
    <location>
        <begin position="115"/>
        <end position="140"/>
    </location>
</feature>
<feature type="transmembrane region" description="Helical" evidence="1">
    <location>
        <begin position="186"/>
        <end position="206"/>
    </location>
</feature>
<feature type="transmembrane region" description="Helical" evidence="1">
    <location>
        <begin position="76"/>
        <end position="94"/>
    </location>
</feature>
<proteinExistence type="predicted"/>
<evidence type="ECO:0000313" key="3">
    <source>
        <dbReference type="Proteomes" id="UP000548423"/>
    </source>
</evidence>
<gene>
    <name evidence="2" type="ORF">F4694_001376</name>
</gene>
<sequence>MSQWMTLFNKEVLEMWRNFKWIWVPITFILLGVSEPLTSYYLPQIIKSVGGLPEGAIFEMPKPTAGAVLASGLSQYSTFGVLVIVLGTMGIIAGERKNGVAAMILVKPVSYFSYVTSKWAGSLLLVWISLFIGYISTWYYTGQLFDWVPIGEFFQSFALYGLWLTVILTVTVFFSAALLSPGLAGFISLALALIVSILSGALSHLLEWSPSQLTSYAGALLTGGKLPSDTMPASLTALLLIVLFLWFSVFLFKKKELAA</sequence>
<reference evidence="3" key="2">
    <citation type="submission" date="2020-08" db="EMBL/GenBank/DDBJ databases">
        <title>The Agave Microbiome: Exploring the role of microbial communities in plant adaptations to desert environments.</title>
        <authorList>
            <person name="Partida-Martinez L.P."/>
        </authorList>
    </citation>
    <scope>NUCLEOTIDE SEQUENCE [LARGE SCALE GENOMIC DNA]</scope>
    <source>
        <strain evidence="3">AT2.8</strain>
    </source>
</reference>
<name>A0A852TA21_9BACI</name>
<evidence type="ECO:0000256" key="1">
    <source>
        <dbReference type="SAM" id="Phobius"/>
    </source>
</evidence>
<accession>A0A852TA21</accession>
<keyword evidence="1" id="KW-0812">Transmembrane</keyword>